<keyword evidence="4" id="KW-0032">Aminotransferase</keyword>
<comment type="caution">
    <text evidence="4">The sequence shown here is derived from an EMBL/GenBank/DDBJ whole genome shotgun (WGS) entry which is preliminary data.</text>
</comment>
<dbReference type="GO" id="GO:0008453">
    <property type="term" value="F:alanine-glyoxylate transaminase activity"/>
    <property type="evidence" value="ECO:0007669"/>
    <property type="project" value="TreeGrafter"/>
</dbReference>
<dbReference type="Gene3D" id="3.90.1150.10">
    <property type="entry name" value="Aspartate Aminotransferase, domain 1"/>
    <property type="match status" value="1"/>
</dbReference>
<dbReference type="STRING" id="863239.GCA_000213935_02743"/>
<dbReference type="InterPro" id="IPR000192">
    <property type="entry name" value="Aminotrans_V_dom"/>
</dbReference>
<dbReference type="PANTHER" id="PTHR21152">
    <property type="entry name" value="AMINOTRANSFERASE CLASS V"/>
    <property type="match status" value="1"/>
</dbReference>
<keyword evidence="2" id="KW-0663">Pyridoxal phosphate</keyword>
<dbReference type="AlphaFoldDB" id="A0A3D4SZ22"/>
<organism evidence="4 5">
    <name type="scientific">Corynebacterium nuruki</name>
    <dbReference type="NCBI Taxonomy" id="1032851"/>
    <lineage>
        <taxon>Bacteria</taxon>
        <taxon>Bacillati</taxon>
        <taxon>Actinomycetota</taxon>
        <taxon>Actinomycetes</taxon>
        <taxon>Mycobacteriales</taxon>
        <taxon>Corynebacteriaceae</taxon>
        <taxon>Corynebacterium</taxon>
    </lineage>
</organism>
<feature type="domain" description="Aminotransferase class V" evidence="3">
    <location>
        <begin position="25"/>
        <end position="334"/>
    </location>
</feature>
<dbReference type="Gene3D" id="3.40.640.10">
    <property type="entry name" value="Type I PLP-dependent aspartate aminotransferase-like (Major domain)"/>
    <property type="match status" value="1"/>
</dbReference>
<dbReference type="SUPFAM" id="SSF53383">
    <property type="entry name" value="PLP-dependent transferases"/>
    <property type="match status" value="1"/>
</dbReference>
<dbReference type="GO" id="GO:0004760">
    <property type="term" value="F:L-serine-pyruvate transaminase activity"/>
    <property type="evidence" value="ECO:0007669"/>
    <property type="project" value="TreeGrafter"/>
</dbReference>
<reference evidence="4 5" key="1">
    <citation type="journal article" date="2018" name="Nat. Biotechnol.">
        <title>A standardized bacterial taxonomy based on genome phylogeny substantially revises the tree of life.</title>
        <authorList>
            <person name="Parks D.H."/>
            <person name="Chuvochina M."/>
            <person name="Waite D.W."/>
            <person name="Rinke C."/>
            <person name="Skarshewski A."/>
            <person name="Chaumeil P.A."/>
            <person name="Hugenholtz P."/>
        </authorList>
    </citation>
    <scope>NUCLEOTIDE SEQUENCE [LARGE SCALE GENOMIC DNA]</scope>
    <source>
        <strain evidence="4">UBA11247</strain>
    </source>
</reference>
<keyword evidence="4" id="KW-0808">Transferase</keyword>
<evidence type="ECO:0000313" key="5">
    <source>
        <dbReference type="Proteomes" id="UP000261739"/>
    </source>
</evidence>
<accession>A0A3D4SZ22</accession>
<evidence type="ECO:0000256" key="2">
    <source>
        <dbReference type="ARBA" id="ARBA00022898"/>
    </source>
</evidence>
<dbReference type="Proteomes" id="UP000261739">
    <property type="component" value="Unassembled WGS sequence"/>
</dbReference>
<protein>
    <submittedName>
        <fullName evidence="4">Aminotransferase</fullName>
    </submittedName>
</protein>
<dbReference type="PANTHER" id="PTHR21152:SF40">
    <property type="entry name" value="ALANINE--GLYOXYLATE AMINOTRANSFERASE"/>
    <property type="match status" value="1"/>
</dbReference>
<evidence type="ECO:0000259" key="3">
    <source>
        <dbReference type="Pfam" id="PF00266"/>
    </source>
</evidence>
<proteinExistence type="predicted"/>
<comment type="cofactor">
    <cofactor evidence="1">
        <name>pyridoxal 5'-phosphate</name>
        <dbReference type="ChEBI" id="CHEBI:597326"/>
    </cofactor>
</comment>
<dbReference type="InterPro" id="IPR015422">
    <property type="entry name" value="PyrdxlP-dep_Trfase_small"/>
</dbReference>
<name>A0A3D4SZ22_9CORY</name>
<dbReference type="InterPro" id="IPR015421">
    <property type="entry name" value="PyrdxlP-dep_Trfase_major"/>
</dbReference>
<dbReference type="InterPro" id="IPR015424">
    <property type="entry name" value="PyrdxlP-dep_Trfase"/>
</dbReference>
<gene>
    <name evidence="4" type="ORF">DIW82_02845</name>
</gene>
<dbReference type="EMBL" id="DQID01000080">
    <property type="protein sequence ID" value="HCT13750.1"/>
    <property type="molecule type" value="Genomic_DNA"/>
</dbReference>
<dbReference type="Pfam" id="PF00266">
    <property type="entry name" value="Aminotran_5"/>
    <property type="match status" value="1"/>
</dbReference>
<evidence type="ECO:0000256" key="1">
    <source>
        <dbReference type="ARBA" id="ARBA00001933"/>
    </source>
</evidence>
<sequence length="377" mass="40144">MTTLPHADIDPDGLLEYSVVFTDRSLNHMSKRFLGSMQELLDVLITTYDAADAAVVPGGGSYAMEAVARQLVTDQKTLIVRNGLFSYRWSQIIDAGKITDDVTVFTAAQTGAGATAPWEPAPVEEVTAAIREQKPAVVIAAHVETAAGIQLSDDYIRALGEAVHEVGGLLVIDCVASGASWLSMSDNGVDVLVSAPQKGWSGTPCAGYVMLSEAGRKAVESTTSTSFAVDLKKWLFIADEYRAGRTPYHATLPTDGLFHNAQLMVEARDFGLEKLRAAQIELGTKVRALLAEHGFASIAADYCAAPSVVVVYTDDPELKSGAKFKEAGIQVASGVPLQCGESADFSTFRVGLFGLDKLQDVDGTVERLRAGLEKLGL</sequence>
<dbReference type="GO" id="GO:0019265">
    <property type="term" value="P:glycine biosynthetic process, by transamination of glyoxylate"/>
    <property type="evidence" value="ECO:0007669"/>
    <property type="project" value="TreeGrafter"/>
</dbReference>
<evidence type="ECO:0000313" key="4">
    <source>
        <dbReference type="EMBL" id="HCT13750.1"/>
    </source>
</evidence>